<dbReference type="GO" id="GO:0032968">
    <property type="term" value="P:positive regulation of transcription elongation by RNA polymerase II"/>
    <property type="evidence" value="ECO:0007669"/>
    <property type="project" value="TreeGrafter"/>
</dbReference>
<keyword evidence="4" id="KW-0539">Nucleus</keyword>
<evidence type="ECO:0000256" key="1">
    <source>
        <dbReference type="ARBA" id="ARBA00004123"/>
    </source>
</evidence>
<evidence type="ECO:0000313" key="7">
    <source>
        <dbReference type="Proteomes" id="UP000268321"/>
    </source>
</evidence>
<dbReference type="InterPro" id="IPR031336">
    <property type="entry name" value="CDC73_C"/>
</dbReference>
<comment type="subcellular location">
    <subcellularLocation>
        <location evidence="1">Nucleus</location>
    </subcellularLocation>
</comment>
<dbReference type="PANTHER" id="PTHR12466">
    <property type="entry name" value="CDC73 DOMAIN PROTEIN"/>
    <property type="match status" value="1"/>
</dbReference>
<evidence type="ECO:0000256" key="2">
    <source>
        <dbReference type="ARBA" id="ARBA00010427"/>
    </source>
</evidence>
<dbReference type="GO" id="GO:0016593">
    <property type="term" value="C:Cdc73/Paf1 complex"/>
    <property type="evidence" value="ECO:0007669"/>
    <property type="project" value="InterPro"/>
</dbReference>
<evidence type="ECO:0000313" key="6">
    <source>
        <dbReference type="EMBL" id="RKP32166.1"/>
    </source>
</evidence>
<proteinExistence type="inferred from homology"/>
<sequence length="364" mass="41425">MEALKRLREAASKGKPVKLVVSGESIEEIDSIKLATHVRFGSDEKLYDLDAPTDVITDGEKQALRPVVFCWMHDKSSIVDYKNSCLQNDVADFKFLVKSDLCSWLNATSDTCKFIEQSQNGKNGESKADSDEILGAQKRRAAEDPRMARIAEFEINSLDHNAALHGTKNVMLKNHISDAKRFAMQLKKSKDNKSTSSNRATTKKQPIIIVSPATTALLSLTNIKQFLEEGKFVEPSLQRVENNVVTINRPSNRFVAPAHSIMVVDNVDLFTKPEYWDRVIAIFTTGQAWQFTKYKYSKPEILFQKYPGFYMTYLGDIVPKQIYDWNVNVVSVDRGEKRFRDKMIVKDLWAQIDKILLARNYGVE</sequence>
<comment type="similarity">
    <text evidence="2">Belongs to the CDC73 family.</text>
</comment>
<dbReference type="GO" id="GO:0000993">
    <property type="term" value="F:RNA polymerase II complex binding"/>
    <property type="evidence" value="ECO:0007669"/>
    <property type="project" value="TreeGrafter"/>
</dbReference>
<dbReference type="EMBL" id="ML004433">
    <property type="protein sequence ID" value="RKP32166.1"/>
    <property type="molecule type" value="Genomic_DNA"/>
</dbReference>
<dbReference type="OrthoDB" id="2186602at2759"/>
<evidence type="ECO:0000256" key="4">
    <source>
        <dbReference type="ARBA" id="ARBA00023242"/>
    </source>
</evidence>
<evidence type="ECO:0000259" key="5">
    <source>
        <dbReference type="Pfam" id="PF05179"/>
    </source>
</evidence>
<dbReference type="InterPro" id="IPR007852">
    <property type="entry name" value="Cdc73/Parafibromin"/>
</dbReference>
<dbReference type="Gene3D" id="3.40.50.11990">
    <property type="entry name" value="RNA polymerase II accessory factor, Cdc73 C-terminal domain"/>
    <property type="match status" value="1"/>
</dbReference>
<dbReference type="PANTHER" id="PTHR12466:SF8">
    <property type="entry name" value="PARAFIBROMIN"/>
    <property type="match status" value="1"/>
</dbReference>
<name>A0A4P9ZGF1_9ASCO</name>
<reference evidence="7" key="1">
    <citation type="journal article" date="2018" name="Nat. Microbiol.">
        <title>Leveraging single-cell genomics to expand the fungal tree of life.</title>
        <authorList>
            <person name="Ahrendt S.R."/>
            <person name="Quandt C.A."/>
            <person name="Ciobanu D."/>
            <person name="Clum A."/>
            <person name="Salamov A."/>
            <person name="Andreopoulos B."/>
            <person name="Cheng J.F."/>
            <person name="Woyke T."/>
            <person name="Pelin A."/>
            <person name="Henrissat B."/>
            <person name="Reynolds N.K."/>
            <person name="Benny G.L."/>
            <person name="Smith M.E."/>
            <person name="James T.Y."/>
            <person name="Grigoriev I.V."/>
        </authorList>
    </citation>
    <scope>NUCLEOTIDE SEQUENCE [LARGE SCALE GENOMIC DNA]</scope>
    <source>
        <strain evidence="7">Baker2002</strain>
    </source>
</reference>
<evidence type="ECO:0000256" key="3">
    <source>
        <dbReference type="ARBA" id="ARBA00023163"/>
    </source>
</evidence>
<accession>A0A4P9ZGF1</accession>
<organism evidence="6 7">
    <name type="scientific">Metschnikowia bicuspidata</name>
    <dbReference type="NCBI Taxonomy" id="27322"/>
    <lineage>
        <taxon>Eukaryota</taxon>
        <taxon>Fungi</taxon>
        <taxon>Dikarya</taxon>
        <taxon>Ascomycota</taxon>
        <taxon>Saccharomycotina</taxon>
        <taxon>Pichiomycetes</taxon>
        <taxon>Metschnikowiaceae</taxon>
        <taxon>Metschnikowia</taxon>
    </lineage>
</organism>
<dbReference type="Pfam" id="PF05179">
    <property type="entry name" value="CDC73_C"/>
    <property type="match status" value="1"/>
</dbReference>
<dbReference type="InterPro" id="IPR038103">
    <property type="entry name" value="CDC73_C_sf"/>
</dbReference>
<dbReference type="AlphaFoldDB" id="A0A4P9ZGF1"/>
<keyword evidence="3" id="KW-0804">Transcription</keyword>
<gene>
    <name evidence="6" type="ORF">METBISCDRAFT_12567</name>
</gene>
<dbReference type="GO" id="GO:0006368">
    <property type="term" value="P:transcription elongation by RNA polymerase II"/>
    <property type="evidence" value="ECO:0007669"/>
    <property type="project" value="InterPro"/>
</dbReference>
<dbReference type="Proteomes" id="UP000268321">
    <property type="component" value="Unassembled WGS sequence"/>
</dbReference>
<feature type="domain" description="Cell division control protein 73 C-terminal" evidence="5">
    <location>
        <begin position="203"/>
        <end position="354"/>
    </location>
</feature>
<protein>
    <submittedName>
        <fullName evidence="6">CDC73-domain-containing protein</fullName>
    </submittedName>
</protein>
<keyword evidence="7" id="KW-1185">Reference proteome</keyword>